<evidence type="ECO:0000256" key="1">
    <source>
        <dbReference type="SAM" id="MobiDB-lite"/>
    </source>
</evidence>
<feature type="signal peptide" evidence="3">
    <location>
        <begin position="1"/>
        <end position="32"/>
    </location>
</feature>
<dbReference type="Proteomes" id="UP000199012">
    <property type="component" value="Unassembled WGS sequence"/>
</dbReference>
<reference evidence="4 5" key="1">
    <citation type="submission" date="2016-10" db="EMBL/GenBank/DDBJ databases">
        <authorList>
            <person name="de Groot N.N."/>
        </authorList>
    </citation>
    <scope>NUCLEOTIDE SEQUENCE [LARGE SCALE GENOMIC DNA]</scope>
    <source>
        <strain evidence="4 5">CGMCC 4.6945</strain>
    </source>
</reference>
<feature type="transmembrane region" description="Helical" evidence="2">
    <location>
        <begin position="362"/>
        <end position="382"/>
    </location>
</feature>
<evidence type="ECO:0000313" key="4">
    <source>
        <dbReference type="EMBL" id="SFB05915.1"/>
    </source>
</evidence>
<accession>A0A1I0XY10</accession>
<dbReference type="RefSeq" id="WP_090032235.1">
    <property type="nucleotide sequence ID" value="NZ_BONM01000006.1"/>
</dbReference>
<feature type="transmembrane region" description="Helical" evidence="2">
    <location>
        <begin position="705"/>
        <end position="724"/>
    </location>
</feature>
<feature type="transmembrane region" description="Helical" evidence="2">
    <location>
        <begin position="402"/>
        <end position="423"/>
    </location>
</feature>
<dbReference type="OrthoDB" id="3264110at2"/>
<dbReference type="Gene3D" id="3.40.720.10">
    <property type="entry name" value="Alkaline Phosphatase, subunit A"/>
    <property type="match status" value="1"/>
</dbReference>
<evidence type="ECO:0000256" key="3">
    <source>
        <dbReference type="SAM" id="SignalP"/>
    </source>
</evidence>
<dbReference type="AlphaFoldDB" id="A0A1I0XY10"/>
<feature type="transmembrane region" description="Helical" evidence="2">
    <location>
        <begin position="679"/>
        <end position="699"/>
    </location>
</feature>
<feature type="transmembrane region" description="Helical" evidence="2">
    <location>
        <begin position="461"/>
        <end position="483"/>
    </location>
</feature>
<feature type="chain" id="PRO_5011440850" description="Phosphoglyceromutase" evidence="3">
    <location>
        <begin position="33"/>
        <end position="763"/>
    </location>
</feature>
<feature type="transmembrane region" description="Helical" evidence="2">
    <location>
        <begin position="556"/>
        <end position="573"/>
    </location>
</feature>
<proteinExistence type="predicted"/>
<keyword evidence="2" id="KW-1133">Transmembrane helix</keyword>
<name>A0A1I0XY10_9CELL</name>
<dbReference type="EMBL" id="FOKA01000006">
    <property type="protein sequence ID" value="SFB05915.1"/>
    <property type="molecule type" value="Genomic_DNA"/>
</dbReference>
<feature type="transmembrane region" description="Helical" evidence="2">
    <location>
        <begin position="641"/>
        <end position="659"/>
    </location>
</feature>
<dbReference type="STRING" id="988821.SAMN05421867_10659"/>
<dbReference type="InterPro" id="IPR017850">
    <property type="entry name" value="Alkaline_phosphatase_core_sf"/>
</dbReference>
<evidence type="ECO:0000256" key="2">
    <source>
        <dbReference type="SAM" id="Phobius"/>
    </source>
</evidence>
<keyword evidence="2" id="KW-0472">Membrane</keyword>
<feature type="region of interest" description="Disordered" evidence="1">
    <location>
        <begin position="737"/>
        <end position="763"/>
    </location>
</feature>
<feature type="transmembrane region" description="Helical" evidence="2">
    <location>
        <begin position="503"/>
        <end position="524"/>
    </location>
</feature>
<evidence type="ECO:0008006" key="6">
    <source>
        <dbReference type="Google" id="ProtNLM"/>
    </source>
</evidence>
<feature type="transmembrane region" description="Helical" evidence="2">
    <location>
        <begin position="429"/>
        <end position="449"/>
    </location>
</feature>
<protein>
    <recommendedName>
        <fullName evidence="6">Phosphoglyceromutase</fullName>
    </recommendedName>
</protein>
<feature type="transmembrane region" description="Helical" evidence="2">
    <location>
        <begin position="580"/>
        <end position="600"/>
    </location>
</feature>
<feature type="transmembrane region" description="Helical" evidence="2">
    <location>
        <begin position="531"/>
        <end position="550"/>
    </location>
</feature>
<feature type="compositionally biased region" description="Low complexity" evidence="1">
    <location>
        <begin position="742"/>
        <end position="753"/>
    </location>
</feature>
<gene>
    <name evidence="4" type="ORF">SAMN05421867_10659</name>
</gene>
<keyword evidence="5" id="KW-1185">Reference proteome</keyword>
<evidence type="ECO:0000313" key="5">
    <source>
        <dbReference type="Proteomes" id="UP000199012"/>
    </source>
</evidence>
<keyword evidence="3" id="KW-0732">Signal</keyword>
<sequence length="763" mass="77223">MLPRSLPRPSVALAALAGLLVLLVAGATPARAADEPPVLLVGVAGVRWDDVTATGTPALHALAQDARLADVAARSVSSSACPADGWLGVSAGARAADAPPLERTGLAHVTEEDLAAEDERGLVRDRCRVLVDIGPDGLAPGWSDYAAAVVDQAYDARIGLLGDTLREAGVSPAGIGPGAAVALADGAGLQVGTWESRRAPAGGLSEQVSSALAAAPLVVVDAGGVRDREGTAFAPRAEQVALVDSTLAAVLAGAEGTGAQVLVVSLADSGRAELQLAAATGPAGTRWAGPGLLTTGSTQQRGLVQAVDVAPTVLSALGLPADPAMSGSTMRATGGPATAGARIALLEDVAAEADQVREVSGGFSTVLVLLQVALFVAAALVLTRPRDRQHGALRGPVRVLRVVGPFLAAWPVASFLTGLVPWWRAGAPVLGFWAALLGWALVITAVALLGPWRRYVLGPAAVVAAVTVGVLVADALTGSWLTIDSPMGAHRILAARFYGMSNQGFALLLAGGVMLAVVLGDVLVRAGRRRAALAGVVALGLLLVVVDGAPGLGSDFGGPPSLLISFAYLALVVSGRPVRWRVVAAVVAVGAVVVGGFALLDWARPADERTHLGRFVATVLDGGLLPVLQRKLDANLGILTTWRYLVPAVAGIALLWVLARTARRQAAELAREAADLEQAVPLVRAGLVAAGLGLAVGFLVNDSGIIIPATGVALAVPALVGATAELHLPRALRLSPPDRVPWPDAGAPRRAAAPPRPPATAGR</sequence>
<feature type="compositionally biased region" description="Pro residues" evidence="1">
    <location>
        <begin position="754"/>
        <end position="763"/>
    </location>
</feature>
<dbReference type="SUPFAM" id="SSF53649">
    <property type="entry name" value="Alkaline phosphatase-like"/>
    <property type="match status" value="1"/>
</dbReference>
<organism evidence="4 5">
    <name type="scientific">Cellulomonas marina</name>
    <dbReference type="NCBI Taxonomy" id="988821"/>
    <lineage>
        <taxon>Bacteria</taxon>
        <taxon>Bacillati</taxon>
        <taxon>Actinomycetota</taxon>
        <taxon>Actinomycetes</taxon>
        <taxon>Micrococcales</taxon>
        <taxon>Cellulomonadaceae</taxon>
        <taxon>Cellulomonas</taxon>
    </lineage>
</organism>
<keyword evidence="2" id="KW-0812">Transmembrane</keyword>